<dbReference type="Pfam" id="PF21959">
    <property type="entry name" value="DUF6923"/>
    <property type="match status" value="1"/>
</dbReference>
<dbReference type="KEGG" id="pfy:PFICI_10482"/>
<feature type="domain" description="Carboxylesterase type B" evidence="2">
    <location>
        <begin position="53"/>
        <end position="525"/>
    </location>
</feature>
<dbReference type="AlphaFoldDB" id="W3WX42"/>
<evidence type="ECO:0000259" key="3">
    <source>
        <dbReference type="Pfam" id="PF21959"/>
    </source>
</evidence>
<dbReference type="eggNOG" id="KOG4389">
    <property type="taxonomic scope" value="Eukaryota"/>
</dbReference>
<gene>
    <name evidence="4" type="ORF">PFICI_10482</name>
</gene>
<dbReference type="PANTHER" id="PTHR11559">
    <property type="entry name" value="CARBOXYLESTERASE"/>
    <property type="match status" value="1"/>
</dbReference>
<dbReference type="STRING" id="1229662.W3WX42"/>
<dbReference type="InParanoid" id="W3WX42"/>
<dbReference type="InterPro" id="IPR019819">
    <property type="entry name" value="Carboxylesterase_B_CS"/>
</dbReference>
<dbReference type="OMA" id="FRACAGA"/>
<dbReference type="Proteomes" id="UP000030651">
    <property type="component" value="Unassembled WGS sequence"/>
</dbReference>
<proteinExistence type="predicted"/>
<dbReference type="ESTHER" id="9pezi-w3wx42">
    <property type="family name" value="Fungal_carboxylesterase_lipase"/>
</dbReference>
<evidence type="ECO:0000256" key="1">
    <source>
        <dbReference type="SAM" id="MobiDB-lite"/>
    </source>
</evidence>
<dbReference type="RefSeq" id="XP_007837254.1">
    <property type="nucleotide sequence ID" value="XM_007839063.1"/>
</dbReference>
<dbReference type="InterPro" id="IPR054215">
    <property type="entry name" value="DUF6923"/>
</dbReference>
<dbReference type="SUPFAM" id="SSF53474">
    <property type="entry name" value="alpha/beta-Hydrolases"/>
    <property type="match status" value="1"/>
</dbReference>
<dbReference type="InterPro" id="IPR050309">
    <property type="entry name" value="Type-B_Carboxylest/Lipase"/>
</dbReference>
<dbReference type="Gene3D" id="3.40.50.1820">
    <property type="entry name" value="alpha/beta hydrolase"/>
    <property type="match status" value="1"/>
</dbReference>
<organism evidence="4 5">
    <name type="scientific">Pestalotiopsis fici (strain W106-1 / CGMCC3.15140)</name>
    <dbReference type="NCBI Taxonomy" id="1229662"/>
    <lineage>
        <taxon>Eukaryota</taxon>
        <taxon>Fungi</taxon>
        <taxon>Dikarya</taxon>
        <taxon>Ascomycota</taxon>
        <taxon>Pezizomycotina</taxon>
        <taxon>Sordariomycetes</taxon>
        <taxon>Xylariomycetidae</taxon>
        <taxon>Amphisphaeriales</taxon>
        <taxon>Sporocadaceae</taxon>
        <taxon>Pestalotiopsis</taxon>
    </lineage>
</organism>
<evidence type="ECO:0000313" key="4">
    <source>
        <dbReference type="EMBL" id="ETS78420.1"/>
    </source>
</evidence>
<sequence>MSILAHLVSYFGLWALGNQRGIADDKAKTHANLPSLKLPWGTYQAEVLLGDTNPQRFSAPSFPSWTNASAQPVKDGRNCIQIDPTALNRPPGGESPVDDPADQIGRQDEDCLFLDLYVPKSAFEEQTKPMPVIVWLYGGAFAFGSKNQFGPLYTGQSIVSASRYQTIFVAGNYRLGAFGWLAGNYLQRNGQPNAGLYDQALLFEWIQKYVGSVGGDSTSVTAWGESAGAGSILHHLVREDGSKDPTFKTFAVQSPAFEWAWDNAPDGMLDRVYQNFSQLAGCGLSYNIDCLRTSKNLTAANQKLFETVKQTGLFPVGPAVDGKWVTRIPTLSFASGKYWKTNINAAIVSHCQNEPESFIPSYFTSEKTFVDFLTVFLPGAKPAAQRDKIFQRYNCESRFQGNYRDCVATVIRDASFTCNTRDLFTAFPNQTHAMSYGFPFSRYARHASDLVPLFVNNQSEAVELLKKVASLSDCLAEEYANSLVNTNVSKAYQTYFASFALSSGDPNTLPQPQLPNSPAPKWTVANGSLDSLTNVLNVQIPFTQPAFVVDRPDYQNTKSACVFWTNLAQEIVANAETLSTEPNIRQVSNWGNEWSAIYHVPVYLTIPTCVGFEARDCSIPGTVIVTQTPAGTITQTTTGDVAGTSTIPGGGTTSGTVIVTSIPLPTYSCDDSGYMIQDQTLFRINLTTGFQTVVNAPVGTGPVNAVGYNVLDNYIYGIANNSGVNQIIRIGSNGDYAILPIMLPAGTWNVGDIDAQGGFFVSQSGKAWIEIDLNPSSADFGAIVTAGDSTASLPANNKAGVSDWVYVPSAGPYLYSIASTQVINGILNIPFDSHFVVLERQAPCLAP</sequence>
<feature type="region of interest" description="Disordered" evidence="1">
    <location>
        <begin position="81"/>
        <end position="100"/>
    </location>
</feature>
<keyword evidence="5" id="KW-1185">Reference proteome</keyword>
<dbReference type="InterPro" id="IPR002018">
    <property type="entry name" value="CarbesteraseB"/>
</dbReference>
<reference evidence="5" key="1">
    <citation type="journal article" date="2015" name="BMC Genomics">
        <title>Genomic and transcriptomic analysis of the endophytic fungus Pestalotiopsis fici reveals its lifestyle and high potential for synthesis of natural products.</title>
        <authorList>
            <person name="Wang X."/>
            <person name="Zhang X."/>
            <person name="Liu L."/>
            <person name="Xiang M."/>
            <person name="Wang W."/>
            <person name="Sun X."/>
            <person name="Che Y."/>
            <person name="Guo L."/>
            <person name="Liu G."/>
            <person name="Guo L."/>
            <person name="Wang C."/>
            <person name="Yin W.B."/>
            <person name="Stadler M."/>
            <person name="Zhang X."/>
            <person name="Liu X."/>
        </authorList>
    </citation>
    <scope>NUCLEOTIDE SEQUENCE [LARGE SCALE GENOMIC DNA]</scope>
    <source>
        <strain evidence="5">W106-1 / CGMCC3.15140</strain>
    </source>
</reference>
<name>W3WX42_PESFW</name>
<evidence type="ECO:0000313" key="5">
    <source>
        <dbReference type="Proteomes" id="UP000030651"/>
    </source>
</evidence>
<evidence type="ECO:0000259" key="2">
    <source>
        <dbReference type="Pfam" id="PF00135"/>
    </source>
</evidence>
<dbReference type="InterPro" id="IPR029058">
    <property type="entry name" value="AB_hydrolase_fold"/>
</dbReference>
<dbReference type="HOGENOM" id="CLU_336521_0_0_1"/>
<dbReference type="GeneID" id="19275495"/>
<accession>W3WX42</accession>
<dbReference type="Pfam" id="PF00135">
    <property type="entry name" value="COesterase"/>
    <property type="match status" value="1"/>
</dbReference>
<dbReference type="PROSITE" id="PS00941">
    <property type="entry name" value="CARBOXYLESTERASE_B_2"/>
    <property type="match status" value="1"/>
</dbReference>
<dbReference type="OrthoDB" id="408631at2759"/>
<feature type="domain" description="DUF6923" evidence="3">
    <location>
        <begin position="680"/>
        <end position="816"/>
    </location>
</feature>
<dbReference type="EMBL" id="KI912115">
    <property type="protein sequence ID" value="ETS78420.1"/>
    <property type="molecule type" value="Genomic_DNA"/>
</dbReference>
<protein>
    <submittedName>
        <fullName evidence="4">Uncharacterized protein</fullName>
    </submittedName>
</protein>